<organism evidence="1 2">
    <name type="scientific">Brevundimonas goettingensis</name>
    <dbReference type="NCBI Taxonomy" id="2774190"/>
    <lineage>
        <taxon>Bacteria</taxon>
        <taxon>Pseudomonadati</taxon>
        <taxon>Pseudomonadota</taxon>
        <taxon>Alphaproteobacteria</taxon>
        <taxon>Caulobacterales</taxon>
        <taxon>Caulobacteraceae</taxon>
        <taxon>Brevundimonas</taxon>
    </lineage>
</organism>
<dbReference type="KEGG" id="bgoe:IFJ75_17235"/>
<keyword evidence="2" id="KW-1185">Reference proteome</keyword>
<name>A0A975C320_9CAUL</name>
<dbReference type="RefSeq" id="WP_207869813.1">
    <property type="nucleotide sequence ID" value="NZ_CP062222.1"/>
</dbReference>
<dbReference type="AlphaFoldDB" id="A0A975C320"/>
<gene>
    <name evidence="1" type="ORF">IFJ75_17235</name>
</gene>
<reference evidence="1" key="1">
    <citation type="submission" date="2020-09" db="EMBL/GenBank/DDBJ databases">
        <title>Brevundimonas sp. LVF2 isolated from a puddle in Goettingen, Germany.</title>
        <authorList>
            <person name="Friedrich I."/>
            <person name="Klassen A."/>
            <person name="Hannes N."/>
            <person name="Schneider D."/>
            <person name="Hertel R."/>
            <person name="Daniel R."/>
        </authorList>
    </citation>
    <scope>NUCLEOTIDE SEQUENCE</scope>
    <source>
        <strain evidence="1">LVF2</strain>
    </source>
</reference>
<proteinExistence type="predicted"/>
<protein>
    <submittedName>
        <fullName evidence="1">Uncharacterized protein</fullName>
    </submittedName>
</protein>
<evidence type="ECO:0000313" key="2">
    <source>
        <dbReference type="Proteomes" id="UP000663918"/>
    </source>
</evidence>
<sequence length="185" mass="20140">MVTLLVALVLQSTPPLTAPADCSLSEADRVANRALTFEQFDQYRSTLRSTAWNLSMAGCHAASAEVDQDYLVHGPILSDRQYVVVRWHMALSLARAGREAEAIPLAAASIAPVEPSEDQFDWNTYVRGVWGFLSKRREVLEASLTTLKAAPGGRNAINARALGRLSKCFDSPYAEAIEAETCAVD</sequence>
<dbReference type="Proteomes" id="UP000663918">
    <property type="component" value="Chromosome"/>
</dbReference>
<accession>A0A975C320</accession>
<dbReference type="EMBL" id="CP062222">
    <property type="protein sequence ID" value="QTC90945.1"/>
    <property type="molecule type" value="Genomic_DNA"/>
</dbReference>
<evidence type="ECO:0000313" key="1">
    <source>
        <dbReference type="EMBL" id="QTC90945.1"/>
    </source>
</evidence>